<dbReference type="InterPro" id="IPR036866">
    <property type="entry name" value="RibonucZ/Hydroxyglut_hydro"/>
</dbReference>
<sequence>MSRKTPAHRPVNRATYATGAGTAATVQQPSIHPVFQDQTGTWQYVVADPDTKKAVIIDPVLDYDPSTQTASTTSADALLALIKEKGYRVEMILETHAHADHPTAATYLRTRLSQDQSTAPSIGIGKRIDQVQDLFGQKYGVPTVEYQNVFDKLFEDDETFKIGNMSVQAIHLPGHTPDHLGYKIGDNIFCGDSIFHADIGTARCDFPGGSAYDLYKSTQKLLSMANDVKIWTGHDYPPEDRALPQPYMTVRQHKTQNKHLKDDVSEDDFVAMRRERDAQLGEPRLLHQSLQMNIRAGRLPGSTPFGQKLLHLPLKLKVKEW</sequence>
<dbReference type="AlphaFoldDB" id="A0A0D2B8Z0"/>
<dbReference type="GO" id="GO:0050313">
    <property type="term" value="F:sulfur dioxygenase activity"/>
    <property type="evidence" value="ECO:0007669"/>
    <property type="project" value="InterPro"/>
</dbReference>
<dbReference type="InterPro" id="IPR051682">
    <property type="entry name" value="Mito_Persulfide_Diox"/>
</dbReference>
<dbReference type="GO" id="GO:0070813">
    <property type="term" value="P:hydrogen sulfide metabolic process"/>
    <property type="evidence" value="ECO:0007669"/>
    <property type="project" value="TreeGrafter"/>
</dbReference>
<dbReference type="SUPFAM" id="SSF56281">
    <property type="entry name" value="Metallo-hydrolase/oxidoreductase"/>
    <property type="match status" value="1"/>
</dbReference>
<dbReference type="FunFam" id="3.60.15.10:FF:000033">
    <property type="entry name" value="MBL fold metallo-hydrolase"/>
    <property type="match status" value="1"/>
</dbReference>
<dbReference type="STRING" id="215243.A0A0D2B8Z0"/>
<feature type="domain" description="Metallo-beta-lactamase" evidence="3">
    <location>
        <begin position="40"/>
        <end position="234"/>
    </location>
</feature>
<evidence type="ECO:0000313" key="4">
    <source>
        <dbReference type="EMBL" id="KIW48671.1"/>
    </source>
</evidence>
<evidence type="ECO:0000256" key="1">
    <source>
        <dbReference type="ARBA" id="ARBA00022723"/>
    </source>
</evidence>
<name>A0A0D2B8Z0_9EURO</name>
<dbReference type="Pfam" id="PF00753">
    <property type="entry name" value="Lactamase_B"/>
    <property type="match status" value="1"/>
</dbReference>
<dbReference type="GO" id="GO:0006749">
    <property type="term" value="P:glutathione metabolic process"/>
    <property type="evidence" value="ECO:0007669"/>
    <property type="project" value="InterPro"/>
</dbReference>
<accession>A0A0D2B8Z0</accession>
<evidence type="ECO:0000313" key="5">
    <source>
        <dbReference type="Proteomes" id="UP000053342"/>
    </source>
</evidence>
<feature type="region of interest" description="Disordered" evidence="2">
    <location>
        <begin position="1"/>
        <end position="21"/>
    </location>
</feature>
<evidence type="ECO:0000259" key="3">
    <source>
        <dbReference type="SMART" id="SM00849"/>
    </source>
</evidence>
<dbReference type="OrthoDB" id="449487at2759"/>
<organism evidence="4 5">
    <name type="scientific">Exophiala oligosperma</name>
    <dbReference type="NCBI Taxonomy" id="215243"/>
    <lineage>
        <taxon>Eukaryota</taxon>
        <taxon>Fungi</taxon>
        <taxon>Dikarya</taxon>
        <taxon>Ascomycota</taxon>
        <taxon>Pezizomycotina</taxon>
        <taxon>Eurotiomycetes</taxon>
        <taxon>Chaetothyriomycetidae</taxon>
        <taxon>Chaetothyriales</taxon>
        <taxon>Herpotrichiellaceae</taxon>
        <taxon>Exophiala</taxon>
    </lineage>
</organism>
<dbReference type="HOGENOM" id="CLU_030571_6_1_1"/>
<evidence type="ECO:0000256" key="2">
    <source>
        <dbReference type="SAM" id="MobiDB-lite"/>
    </source>
</evidence>
<dbReference type="CDD" id="cd07724">
    <property type="entry name" value="POD-like_MBL-fold"/>
    <property type="match status" value="1"/>
</dbReference>
<dbReference type="GO" id="GO:0046872">
    <property type="term" value="F:metal ion binding"/>
    <property type="evidence" value="ECO:0007669"/>
    <property type="project" value="UniProtKB-KW"/>
</dbReference>
<dbReference type="PANTHER" id="PTHR43084">
    <property type="entry name" value="PERSULFIDE DIOXYGENASE ETHE1"/>
    <property type="match status" value="1"/>
</dbReference>
<dbReference type="GeneID" id="27353313"/>
<proteinExistence type="predicted"/>
<dbReference type="VEuPathDB" id="FungiDB:PV06_01239"/>
<protein>
    <recommendedName>
        <fullName evidence="3">Metallo-beta-lactamase domain-containing protein</fullName>
    </recommendedName>
</protein>
<dbReference type="Proteomes" id="UP000053342">
    <property type="component" value="Unassembled WGS sequence"/>
</dbReference>
<dbReference type="Gene3D" id="3.60.15.10">
    <property type="entry name" value="Ribonuclease Z/Hydroxyacylglutathione hydrolase-like"/>
    <property type="match status" value="1"/>
</dbReference>
<dbReference type="InterPro" id="IPR044528">
    <property type="entry name" value="POD-like_MBL-fold"/>
</dbReference>
<dbReference type="EMBL" id="KN847332">
    <property type="protein sequence ID" value="KIW48671.1"/>
    <property type="molecule type" value="Genomic_DNA"/>
</dbReference>
<reference evidence="4 5" key="1">
    <citation type="submission" date="2015-01" db="EMBL/GenBank/DDBJ databases">
        <title>The Genome Sequence of Exophiala oligosperma CBS72588.</title>
        <authorList>
            <consortium name="The Broad Institute Genomics Platform"/>
            <person name="Cuomo C."/>
            <person name="de Hoog S."/>
            <person name="Gorbushina A."/>
            <person name="Stielow B."/>
            <person name="Teixiera M."/>
            <person name="Abouelleil A."/>
            <person name="Chapman S.B."/>
            <person name="Priest M."/>
            <person name="Young S.K."/>
            <person name="Wortman J."/>
            <person name="Nusbaum C."/>
            <person name="Birren B."/>
        </authorList>
    </citation>
    <scope>NUCLEOTIDE SEQUENCE [LARGE SCALE GENOMIC DNA]</scope>
    <source>
        <strain evidence="4 5">CBS 72588</strain>
    </source>
</reference>
<gene>
    <name evidence="4" type="ORF">PV06_01239</name>
</gene>
<dbReference type="SMART" id="SM00849">
    <property type="entry name" value="Lactamase_B"/>
    <property type="match status" value="1"/>
</dbReference>
<keyword evidence="5" id="KW-1185">Reference proteome</keyword>
<feature type="compositionally biased region" description="Basic residues" evidence="2">
    <location>
        <begin position="1"/>
        <end position="11"/>
    </location>
</feature>
<keyword evidence="1" id="KW-0479">Metal-binding</keyword>
<dbReference type="RefSeq" id="XP_016268887.1">
    <property type="nucleotide sequence ID" value="XM_016401834.1"/>
</dbReference>
<dbReference type="PANTHER" id="PTHR43084:SF1">
    <property type="entry name" value="PERSULFIDE DIOXYGENASE ETHE1, MITOCHONDRIAL"/>
    <property type="match status" value="1"/>
</dbReference>
<dbReference type="InterPro" id="IPR001279">
    <property type="entry name" value="Metallo-B-lactamas"/>
</dbReference>